<keyword evidence="1" id="KW-0732">Signal</keyword>
<proteinExistence type="predicted"/>
<dbReference type="Proteomes" id="UP000235392">
    <property type="component" value="Unassembled WGS sequence"/>
</dbReference>
<gene>
    <name evidence="2" type="ORF">PCASD_12455</name>
</gene>
<accession>A0A2N5U076</accession>
<reference evidence="2 3" key="1">
    <citation type="submission" date="2017-11" db="EMBL/GenBank/DDBJ databases">
        <title>De novo assembly and phasing of dikaryotic genomes from two isolates of Puccinia coronata f. sp. avenae, the causal agent of oat crown rust.</title>
        <authorList>
            <person name="Miller M.E."/>
            <person name="Zhang Y."/>
            <person name="Omidvar V."/>
            <person name="Sperschneider J."/>
            <person name="Schwessinger B."/>
            <person name="Raley C."/>
            <person name="Palmer J.M."/>
            <person name="Garnica D."/>
            <person name="Upadhyaya N."/>
            <person name="Rathjen J."/>
            <person name="Taylor J.M."/>
            <person name="Park R.F."/>
            <person name="Dodds P.N."/>
            <person name="Hirsch C.D."/>
            <person name="Kianian S.F."/>
            <person name="Figueroa M."/>
        </authorList>
    </citation>
    <scope>NUCLEOTIDE SEQUENCE [LARGE SCALE GENOMIC DNA]</scope>
    <source>
        <strain evidence="2">12SD80</strain>
    </source>
</reference>
<evidence type="ECO:0000256" key="1">
    <source>
        <dbReference type="SAM" id="SignalP"/>
    </source>
</evidence>
<dbReference type="AlphaFoldDB" id="A0A2N5U076"/>
<feature type="chain" id="PRO_5014795055" evidence="1">
    <location>
        <begin position="18"/>
        <end position="185"/>
    </location>
</feature>
<protein>
    <submittedName>
        <fullName evidence="2">Uncharacterized protein</fullName>
    </submittedName>
</protein>
<dbReference type="EMBL" id="PGCI01000277">
    <property type="protein sequence ID" value="PLW31127.1"/>
    <property type="molecule type" value="Genomic_DNA"/>
</dbReference>
<comment type="caution">
    <text evidence="2">The sequence shown here is derived from an EMBL/GenBank/DDBJ whole genome shotgun (WGS) entry which is preliminary data.</text>
</comment>
<organism evidence="2 3">
    <name type="scientific">Puccinia coronata f. sp. avenae</name>
    <dbReference type="NCBI Taxonomy" id="200324"/>
    <lineage>
        <taxon>Eukaryota</taxon>
        <taxon>Fungi</taxon>
        <taxon>Dikarya</taxon>
        <taxon>Basidiomycota</taxon>
        <taxon>Pucciniomycotina</taxon>
        <taxon>Pucciniomycetes</taxon>
        <taxon>Pucciniales</taxon>
        <taxon>Pucciniaceae</taxon>
        <taxon>Puccinia</taxon>
    </lineage>
</organism>
<evidence type="ECO:0000313" key="3">
    <source>
        <dbReference type="Proteomes" id="UP000235392"/>
    </source>
</evidence>
<name>A0A2N5U076_9BASI</name>
<evidence type="ECO:0000313" key="2">
    <source>
        <dbReference type="EMBL" id="PLW31127.1"/>
    </source>
</evidence>
<feature type="signal peptide" evidence="1">
    <location>
        <begin position="1"/>
        <end position="17"/>
    </location>
</feature>
<sequence length="185" mass="20424">MLPLQLLGSLRRSLALALPGCYGDPQPPNSIQVTSWGIRMIRTTMHAAASRTASPAKPRLLGGSGYSRLGDQRTANALRSESDSQVLEWWDAVKGFWNFAPKGKDNRDVICFFATRTERLRSSPPSPRATAFLPENAVILHLSPELFVEPNRRRMGDVGRTLRLQFHINISLASSDPGEIPDDSS</sequence>